<organism evidence="2 3">
    <name type="scientific">Basidiobolus ranarum</name>
    <dbReference type="NCBI Taxonomy" id="34480"/>
    <lineage>
        <taxon>Eukaryota</taxon>
        <taxon>Fungi</taxon>
        <taxon>Fungi incertae sedis</taxon>
        <taxon>Zoopagomycota</taxon>
        <taxon>Entomophthoromycotina</taxon>
        <taxon>Basidiobolomycetes</taxon>
        <taxon>Basidiobolales</taxon>
        <taxon>Basidiobolaceae</taxon>
        <taxon>Basidiobolus</taxon>
    </lineage>
</organism>
<proteinExistence type="predicted"/>
<comment type="caution">
    <text evidence="2">The sequence shown here is derived from an EMBL/GenBank/DDBJ whole genome shotgun (WGS) entry which is preliminary data.</text>
</comment>
<keyword evidence="3" id="KW-1185">Reference proteome</keyword>
<dbReference type="Gene3D" id="2.30.29.30">
    <property type="entry name" value="Pleckstrin-homology domain (PH domain)/Phosphotyrosine-binding domain (PTB)"/>
    <property type="match status" value="1"/>
</dbReference>
<evidence type="ECO:0000313" key="2">
    <source>
        <dbReference type="EMBL" id="KAK9760500.1"/>
    </source>
</evidence>
<accession>A0ABR2WG58</accession>
<gene>
    <name evidence="2" type="ORF">K7432_015397</name>
</gene>
<dbReference type="Pfam" id="PF00169">
    <property type="entry name" value="PH"/>
    <property type="match status" value="1"/>
</dbReference>
<dbReference type="InterPro" id="IPR001849">
    <property type="entry name" value="PH_domain"/>
</dbReference>
<sequence length="303" mass="33754">MTSNQSSRQSSLRANKLTLTPQYSKDDTCILAGLPSLGRSEEHEEFASLFHSTRNGHRTSVLHVGLELELIRSSLGKLTSQKRGSKIYEVGHSPVSSSFDEEDVESIRPLSPGVHGLLKDLESCLVKIQQYDEPVTPCEAEFYQTHSVVIKSYRDQAPNIYSNSQSGLVDKANAMLECKSNTYHVSTVLPMKSPTTRSSSSEVTVNEAFIAATLAGWLSKLYISNPSFLARKTWKRRFFILTSDVLYRFKSLQANATADEYLDINSNTIACVSDKFSGKKWVIEITNPEKNIAVVYCRPIASL</sequence>
<dbReference type="EMBL" id="JASJQH010002076">
    <property type="protein sequence ID" value="KAK9760500.1"/>
    <property type="molecule type" value="Genomic_DNA"/>
</dbReference>
<evidence type="ECO:0000259" key="1">
    <source>
        <dbReference type="PROSITE" id="PS50003"/>
    </source>
</evidence>
<dbReference type="PROSITE" id="PS50003">
    <property type="entry name" value="PH_DOMAIN"/>
    <property type="match status" value="1"/>
</dbReference>
<protein>
    <recommendedName>
        <fullName evidence="1">PH domain-containing protein</fullName>
    </recommendedName>
</protein>
<dbReference type="Proteomes" id="UP001479436">
    <property type="component" value="Unassembled WGS sequence"/>
</dbReference>
<evidence type="ECO:0000313" key="3">
    <source>
        <dbReference type="Proteomes" id="UP001479436"/>
    </source>
</evidence>
<feature type="domain" description="PH" evidence="1">
    <location>
        <begin position="211"/>
        <end position="303"/>
    </location>
</feature>
<name>A0ABR2WG58_9FUNG</name>
<dbReference type="InterPro" id="IPR011993">
    <property type="entry name" value="PH-like_dom_sf"/>
</dbReference>
<reference evidence="2 3" key="1">
    <citation type="submission" date="2023-04" db="EMBL/GenBank/DDBJ databases">
        <title>Genome of Basidiobolus ranarum AG-B5.</title>
        <authorList>
            <person name="Stajich J.E."/>
            <person name="Carter-House D."/>
            <person name="Gryganskyi A."/>
        </authorList>
    </citation>
    <scope>NUCLEOTIDE SEQUENCE [LARGE SCALE GENOMIC DNA]</scope>
    <source>
        <strain evidence="2 3">AG-B5</strain>
    </source>
</reference>
<dbReference type="SUPFAM" id="SSF50729">
    <property type="entry name" value="PH domain-like"/>
    <property type="match status" value="1"/>
</dbReference>